<feature type="compositionally biased region" description="Polar residues" evidence="3">
    <location>
        <begin position="171"/>
        <end position="182"/>
    </location>
</feature>
<proteinExistence type="inferred from homology"/>
<evidence type="ECO:0000313" key="5">
    <source>
        <dbReference type="EMBL" id="CAH0517315.1"/>
    </source>
</evidence>
<accession>A0ABN8CWX6</accession>
<comment type="caution">
    <text evidence="5">The sequence shown here is derived from an EMBL/GenBank/DDBJ whole genome shotgun (WGS) entry which is preliminary data.</text>
</comment>
<evidence type="ECO:0000313" key="6">
    <source>
        <dbReference type="Proteomes" id="UP001158986"/>
    </source>
</evidence>
<feature type="region of interest" description="Disordered" evidence="3">
    <location>
        <begin position="158"/>
        <end position="182"/>
    </location>
</feature>
<evidence type="ECO:0000259" key="4">
    <source>
        <dbReference type="Pfam" id="PF07557"/>
    </source>
</evidence>
<keyword evidence="6" id="KW-1185">Reference proteome</keyword>
<organism evidence="5 6">
    <name type="scientific">Peronospora belbahrii</name>
    <dbReference type="NCBI Taxonomy" id="622444"/>
    <lineage>
        <taxon>Eukaryota</taxon>
        <taxon>Sar</taxon>
        <taxon>Stramenopiles</taxon>
        <taxon>Oomycota</taxon>
        <taxon>Peronosporomycetes</taxon>
        <taxon>Peronosporales</taxon>
        <taxon>Peronosporaceae</taxon>
        <taxon>Peronospora</taxon>
    </lineage>
</organism>
<evidence type="ECO:0000256" key="3">
    <source>
        <dbReference type="SAM" id="MobiDB-lite"/>
    </source>
</evidence>
<dbReference type="EMBL" id="CAKLCB010000232">
    <property type="protein sequence ID" value="CAH0517315.1"/>
    <property type="molecule type" value="Genomic_DNA"/>
</dbReference>
<gene>
    <name evidence="5" type="ORF">PBS001_LOCUS3937</name>
</gene>
<comment type="similarity">
    <text evidence="1">Belongs to the shugoshin family.</text>
</comment>
<dbReference type="InterPro" id="IPR011515">
    <property type="entry name" value="Shugoshin_C"/>
</dbReference>
<evidence type="ECO:0000256" key="2">
    <source>
        <dbReference type="ARBA" id="ARBA00022829"/>
    </source>
</evidence>
<keyword evidence="2" id="KW-0159">Chromosome partition</keyword>
<reference evidence="5 6" key="1">
    <citation type="submission" date="2021-11" db="EMBL/GenBank/DDBJ databases">
        <authorList>
            <person name="Islam A."/>
            <person name="Islam S."/>
            <person name="Flora M.S."/>
            <person name="Rahman M."/>
            <person name="Ziaur R.M."/>
            <person name="Epstein J.H."/>
            <person name="Hassan M."/>
            <person name="Klassen M."/>
            <person name="Woodard K."/>
            <person name="Webb A."/>
            <person name="Webby R.J."/>
            <person name="El Zowalaty M.E."/>
        </authorList>
    </citation>
    <scope>NUCLEOTIDE SEQUENCE [LARGE SCALE GENOMIC DNA]</scope>
    <source>
        <strain evidence="5">Pbs1</strain>
    </source>
</reference>
<protein>
    <recommendedName>
        <fullName evidence="4">Shugoshin C-terminal domain-containing protein</fullName>
    </recommendedName>
</protein>
<sequence length="288" mass="32794">MTQHSIARVYGIMQELQQMREKTCKLSAKNSELAKALTTTKQELTKAREAQSAVFTNKVLEWMEARHRPVEVQHQAIQCSFEEYDRIHLHTYASKMNAQLERDPPLPPCHSSGQMQNLCVRSSSAVKSMMLQVDSIEFEKNQATDTVDCFTEDGKNVAGSETKDNGKQLRRTLSSSPGDLMQTNTQAGVVKRLRQRDASVSYVEPKLNTKLRRGDYYGLGKRTNQTKHTRRIAKRRVVSGLRRTNAGFGQQFSPFRSRTTGRSVQRISYAEPKLNTKLRQGDKFTFTT</sequence>
<dbReference type="Proteomes" id="UP001158986">
    <property type="component" value="Unassembled WGS sequence"/>
</dbReference>
<dbReference type="Pfam" id="PF07557">
    <property type="entry name" value="Shugoshin_C"/>
    <property type="match status" value="1"/>
</dbReference>
<feature type="domain" description="Shugoshin C-terminal" evidence="4">
    <location>
        <begin position="193"/>
        <end position="213"/>
    </location>
</feature>
<name>A0ABN8CWX6_9STRA</name>
<evidence type="ECO:0000256" key="1">
    <source>
        <dbReference type="ARBA" id="ARBA00010845"/>
    </source>
</evidence>